<gene>
    <name evidence="8" type="ORF">LS41612_04220</name>
    <name evidence="9" type="ORF">NCTC10338_03936</name>
</gene>
<comment type="similarity">
    <text evidence="6">Belongs to the ABC-4 integral membrane protein family.</text>
</comment>
<feature type="transmembrane region" description="Helical" evidence="6">
    <location>
        <begin position="20"/>
        <end position="40"/>
    </location>
</feature>
<dbReference type="Pfam" id="PF02687">
    <property type="entry name" value="FtsX"/>
    <property type="match status" value="1"/>
</dbReference>
<dbReference type="PANTHER" id="PTHR46795">
    <property type="entry name" value="ABC TRANSPORTER PERMEASE-RELATED-RELATED"/>
    <property type="match status" value="1"/>
</dbReference>
<protein>
    <submittedName>
        <fullName evidence="8 9">ABC transporter permease</fullName>
    </submittedName>
</protein>
<feature type="transmembrane region" description="Helical" evidence="6">
    <location>
        <begin position="204"/>
        <end position="229"/>
    </location>
</feature>
<evidence type="ECO:0000256" key="5">
    <source>
        <dbReference type="ARBA" id="ARBA00023136"/>
    </source>
</evidence>
<keyword evidence="6" id="KW-0813">Transport</keyword>
<feature type="transmembrane region" description="Helical" evidence="6">
    <location>
        <begin position="281"/>
        <end position="305"/>
    </location>
</feature>
<evidence type="ECO:0000256" key="6">
    <source>
        <dbReference type="PIRNR" id="PIRNR018968"/>
    </source>
</evidence>
<dbReference type="RefSeq" id="WP_024363877.1">
    <property type="nucleotide sequence ID" value="NZ_BJNS01000051.1"/>
</dbReference>
<evidence type="ECO:0000256" key="4">
    <source>
        <dbReference type="ARBA" id="ARBA00022989"/>
    </source>
</evidence>
<dbReference type="GeneID" id="48275394"/>
<evidence type="ECO:0000256" key="2">
    <source>
        <dbReference type="ARBA" id="ARBA00022475"/>
    </source>
</evidence>
<feature type="transmembrane region" description="Helical" evidence="6">
    <location>
        <begin position="103"/>
        <end position="131"/>
    </location>
</feature>
<keyword evidence="5 6" id="KW-0472">Membrane</keyword>
<dbReference type="InterPro" id="IPR003838">
    <property type="entry name" value="ABC3_permease_C"/>
</dbReference>
<reference evidence="9 11" key="2">
    <citation type="submission" date="2018-06" db="EMBL/GenBank/DDBJ databases">
        <authorList>
            <consortium name="Pathogen Informatics"/>
            <person name="Doyle S."/>
        </authorList>
    </citation>
    <scope>NUCLEOTIDE SEQUENCE [LARGE SCALE GENOMIC DNA]</scope>
    <source>
        <strain evidence="9 11">NCTC10338</strain>
    </source>
</reference>
<evidence type="ECO:0000256" key="3">
    <source>
        <dbReference type="ARBA" id="ARBA00022692"/>
    </source>
</evidence>
<dbReference type="PIRSF" id="PIRSF018968">
    <property type="entry name" value="ABC_permease_BceB"/>
    <property type="match status" value="1"/>
</dbReference>
<feature type="domain" description="ABC3 transporter permease C-terminal" evidence="7">
    <location>
        <begin position="62"/>
        <end position="175"/>
    </location>
</feature>
<dbReference type="Proteomes" id="UP000238825">
    <property type="component" value="Chromosome"/>
</dbReference>
<keyword evidence="3 6" id="KW-0812">Transmembrane</keyword>
<keyword evidence="2 6" id="KW-1003">Cell membrane</keyword>
<reference evidence="8 10" key="1">
    <citation type="submission" date="2017-03" db="EMBL/GenBank/DDBJ databases">
        <title>The whole genome sequencing and assembly of Lysinibacillus sphaericus DSM 28T strain.</title>
        <authorList>
            <person name="Lee Y.-J."/>
            <person name="Yi H."/>
            <person name="Bahn Y.-S."/>
            <person name="Kim J.F."/>
            <person name="Lee D.-W."/>
        </authorList>
    </citation>
    <scope>NUCLEOTIDE SEQUENCE [LARGE SCALE GENOMIC DNA]</scope>
    <source>
        <strain evidence="8 10">DSM 28</strain>
    </source>
</reference>
<evidence type="ECO:0000313" key="8">
    <source>
        <dbReference type="EMBL" id="AVK95531.1"/>
    </source>
</evidence>
<dbReference type="EMBL" id="UFSZ01000001">
    <property type="protein sequence ID" value="SUV18822.1"/>
    <property type="molecule type" value="Genomic_DNA"/>
</dbReference>
<evidence type="ECO:0000256" key="1">
    <source>
        <dbReference type="ARBA" id="ARBA00004651"/>
    </source>
</evidence>
<keyword evidence="4 6" id="KW-1133">Transmembrane helix</keyword>
<comment type="subcellular location">
    <subcellularLocation>
        <location evidence="1 6">Cell membrane</location>
        <topology evidence="1 6">Multi-pass membrane protein</topology>
    </subcellularLocation>
</comment>
<feature type="transmembrane region" description="Helical" evidence="6">
    <location>
        <begin position="235"/>
        <end position="252"/>
    </location>
</feature>
<feature type="transmembrane region" description="Helical" evidence="6">
    <location>
        <begin position="618"/>
        <end position="636"/>
    </location>
</feature>
<dbReference type="EMBL" id="CP019980">
    <property type="protein sequence ID" value="AVK95531.1"/>
    <property type="molecule type" value="Genomic_DNA"/>
</dbReference>
<feature type="transmembrane region" description="Helical" evidence="6">
    <location>
        <begin position="584"/>
        <end position="606"/>
    </location>
</feature>
<evidence type="ECO:0000313" key="10">
    <source>
        <dbReference type="Proteomes" id="UP000238825"/>
    </source>
</evidence>
<organism evidence="8 10">
    <name type="scientific">Lysinibacillus sphaericus</name>
    <name type="common">Bacillus sphaericus</name>
    <dbReference type="NCBI Taxonomy" id="1421"/>
    <lineage>
        <taxon>Bacteria</taxon>
        <taxon>Bacillati</taxon>
        <taxon>Bacillota</taxon>
        <taxon>Bacilli</taxon>
        <taxon>Bacillales</taxon>
        <taxon>Bacillaceae</taxon>
        <taxon>Lysinibacillus</taxon>
    </lineage>
</organism>
<feature type="transmembrane region" description="Helical" evidence="6">
    <location>
        <begin position="151"/>
        <end position="174"/>
    </location>
</feature>
<feature type="transmembrane region" description="Helical" evidence="6">
    <location>
        <begin position="524"/>
        <end position="548"/>
    </location>
</feature>
<dbReference type="Proteomes" id="UP000255295">
    <property type="component" value="Unassembled WGS sequence"/>
</dbReference>
<name>A0A2S0JWS0_LYSSH</name>
<dbReference type="GO" id="GO:0005886">
    <property type="term" value="C:plasma membrane"/>
    <property type="evidence" value="ECO:0007669"/>
    <property type="project" value="UniProtKB-SubCell"/>
</dbReference>
<evidence type="ECO:0000259" key="7">
    <source>
        <dbReference type="Pfam" id="PF02687"/>
    </source>
</evidence>
<dbReference type="GO" id="GO:0055085">
    <property type="term" value="P:transmembrane transport"/>
    <property type="evidence" value="ECO:0007669"/>
    <property type="project" value="UniProtKB-UniRule"/>
</dbReference>
<dbReference type="InterPro" id="IPR027022">
    <property type="entry name" value="ABC_permease_BceB-typ"/>
</dbReference>
<feature type="transmembrane region" description="Helical" evidence="6">
    <location>
        <begin position="52"/>
        <end position="74"/>
    </location>
</feature>
<accession>A0A2S0JWS0</accession>
<dbReference type="InterPro" id="IPR052536">
    <property type="entry name" value="ABC-4_Integral_Memb_Prot"/>
</dbReference>
<evidence type="ECO:0000313" key="9">
    <source>
        <dbReference type="EMBL" id="SUV18822.1"/>
    </source>
</evidence>
<dbReference type="PANTHER" id="PTHR46795:SF3">
    <property type="entry name" value="ABC TRANSPORTER PERMEASE"/>
    <property type="match status" value="1"/>
</dbReference>
<sequence length="646" mass="74444">MTFRQFAYRNVVRNSRIYGAFFMASFFSVAVFFIYSMLMFHPDIERGILGEVSLVGMIGAEIVLVLFTLFFLYYSMSAFLEARSHEFAILLHLGMEKRQMNKLVFLETMIIGSGSIIVGIIFGFSFSKFFFMIVREILHLENLPLYVSWQPFLLTIGVFTSAFVVISFISVYFTRERKLRDLIKGNDYLTSVASYSKIRATYGVILILATYALAVIVSHTTMIGLTLLIPFSATFGTYYFFSDSVPFFLEIARGKRKFHWRRYRLLSLAEQTHIMMDNVKMFFVVTMVSTLAFLSVGVLATMSSYTTQYDRLNPLGLIYKGDINNPFEAEHINSLRMQLEDKGLSYHLSRFLVVKQTSSFTHNEVEVFRESDMNVLLSSFNYPLIDLASGEAVFIPYSEESLKKLKNIVVHTILEENEIPITIDSVYPKIVFPGSIVSVNSIVISDEDFGKLVKPITSKDALQPVYHLFTFDIPQWMETKEIGKDIVDDASTEYFYSIKKGKHSPFYFENAGLNYSYILATYSLFTLVGVLVATVFLLAAGSFIYFKLHTSLEREKRKFDVLKRMGLTDIELKKLVNRHLFPQFFLPWGVAMMHSGFAFFMVQGILKDIANISIVKEVFFAFGFFVLIQVIYFYLIRWRYISHIRS</sequence>
<evidence type="ECO:0000313" key="11">
    <source>
        <dbReference type="Proteomes" id="UP000255295"/>
    </source>
</evidence>
<dbReference type="AlphaFoldDB" id="A0A2S0JWS0"/>
<proteinExistence type="inferred from homology"/>